<organism evidence="1">
    <name type="scientific">viral metagenome</name>
    <dbReference type="NCBI Taxonomy" id="1070528"/>
    <lineage>
        <taxon>unclassified sequences</taxon>
        <taxon>metagenomes</taxon>
        <taxon>organismal metagenomes</taxon>
    </lineage>
</organism>
<reference evidence="1" key="1">
    <citation type="journal article" date="2020" name="Nature">
        <title>Giant virus diversity and host interactions through global metagenomics.</title>
        <authorList>
            <person name="Schulz F."/>
            <person name="Roux S."/>
            <person name="Paez-Espino D."/>
            <person name="Jungbluth S."/>
            <person name="Walsh D.A."/>
            <person name="Denef V.J."/>
            <person name="McMahon K.D."/>
            <person name="Konstantinidis K.T."/>
            <person name="Eloe-Fadrosh E.A."/>
            <person name="Kyrpides N.C."/>
            <person name="Woyke T."/>
        </authorList>
    </citation>
    <scope>NUCLEOTIDE SEQUENCE</scope>
    <source>
        <strain evidence="1">GVMAG-M-3300018080-19</strain>
    </source>
</reference>
<name>A0A6C0BNS1_9ZZZZ</name>
<protein>
    <submittedName>
        <fullName evidence="1">Uncharacterized protein</fullName>
    </submittedName>
</protein>
<sequence>MYLTLAQVRELGDLPIHPTHDDVANVLFGETHRPKYWYEDREPTPEELYTEAQRQLEHWWDVPVDLPVDMADVAYWAANNWQEA</sequence>
<dbReference type="EMBL" id="MN739208">
    <property type="protein sequence ID" value="QHS93690.1"/>
    <property type="molecule type" value="Genomic_DNA"/>
</dbReference>
<proteinExistence type="predicted"/>
<dbReference type="AlphaFoldDB" id="A0A6C0BNS1"/>
<evidence type="ECO:0000313" key="1">
    <source>
        <dbReference type="EMBL" id="QHS93690.1"/>
    </source>
</evidence>
<accession>A0A6C0BNS1</accession>